<protein>
    <submittedName>
        <fullName evidence="1">Uncharacterized protein</fullName>
    </submittedName>
</protein>
<evidence type="ECO:0000313" key="2">
    <source>
        <dbReference type="Proteomes" id="UP000001064"/>
    </source>
</evidence>
<dbReference type="InParanoid" id="F0ZNT2"/>
<reference evidence="2" key="1">
    <citation type="journal article" date="2011" name="Genome Biol.">
        <title>Comparative genomics of the social amoebae Dictyostelium discoideum and Dictyostelium purpureum.</title>
        <authorList>
            <consortium name="US DOE Joint Genome Institute (JGI-PGF)"/>
            <person name="Sucgang R."/>
            <person name="Kuo A."/>
            <person name="Tian X."/>
            <person name="Salerno W."/>
            <person name="Parikh A."/>
            <person name="Feasley C.L."/>
            <person name="Dalin E."/>
            <person name="Tu H."/>
            <person name="Huang E."/>
            <person name="Barry K."/>
            <person name="Lindquist E."/>
            <person name="Shapiro H."/>
            <person name="Bruce D."/>
            <person name="Schmutz J."/>
            <person name="Salamov A."/>
            <person name="Fey P."/>
            <person name="Gaudet P."/>
            <person name="Anjard C."/>
            <person name="Babu M.M."/>
            <person name="Basu S."/>
            <person name="Bushmanova Y."/>
            <person name="van der Wel H."/>
            <person name="Katoh-Kurasawa M."/>
            <person name="Dinh C."/>
            <person name="Coutinho P.M."/>
            <person name="Saito T."/>
            <person name="Elias M."/>
            <person name="Schaap P."/>
            <person name="Kay R.R."/>
            <person name="Henrissat B."/>
            <person name="Eichinger L."/>
            <person name="Rivero F."/>
            <person name="Putnam N.H."/>
            <person name="West C.M."/>
            <person name="Loomis W.F."/>
            <person name="Chisholm R.L."/>
            <person name="Shaulsky G."/>
            <person name="Strassmann J.E."/>
            <person name="Queller D.C."/>
            <person name="Kuspa A."/>
            <person name="Grigoriev I.V."/>
        </authorList>
    </citation>
    <scope>NUCLEOTIDE SEQUENCE [LARGE SCALE GENOMIC DNA]</scope>
    <source>
        <strain evidence="2">QSDP1</strain>
    </source>
</reference>
<organism evidence="1 2">
    <name type="scientific">Dictyostelium purpureum</name>
    <name type="common">Slime mold</name>
    <dbReference type="NCBI Taxonomy" id="5786"/>
    <lineage>
        <taxon>Eukaryota</taxon>
        <taxon>Amoebozoa</taxon>
        <taxon>Evosea</taxon>
        <taxon>Eumycetozoa</taxon>
        <taxon>Dictyostelia</taxon>
        <taxon>Dictyosteliales</taxon>
        <taxon>Dictyosteliaceae</taxon>
        <taxon>Dictyostelium</taxon>
    </lineage>
</organism>
<dbReference type="RefSeq" id="XP_003289083.1">
    <property type="nucleotide sequence ID" value="XM_003289035.1"/>
</dbReference>
<dbReference type="EMBL" id="GL871099">
    <property type="protein sequence ID" value="EGC34409.1"/>
    <property type="molecule type" value="Genomic_DNA"/>
</dbReference>
<dbReference type="GeneID" id="10499917"/>
<gene>
    <name evidence="1" type="ORF">DICPUDRAFT_79847</name>
</gene>
<proteinExistence type="predicted"/>
<dbReference type="Proteomes" id="UP000001064">
    <property type="component" value="Unassembled WGS sequence"/>
</dbReference>
<dbReference type="KEGG" id="dpp:DICPUDRAFT_79847"/>
<evidence type="ECO:0000313" key="1">
    <source>
        <dbReference type="EMBL" id="EGC34409.1"/>
    </source>
</evidence>
<accession>F0ZNT2</accession>
<keyword evidence="2" id="KW-1185">Reference proteome</keyword>
<sequence>MENINKEINIQNSLLGKREIVSKIKFWPKLKTNKKDKKEIIPLNFVSNEKDHLGAFNLFFTKDPEKLEFKTDYKLNFENANINNKSVVIYSIPVSSKSTQFDQYKHEIEELQKSYNQVILFICLPSEQFSSFSFEEFNGTQINFILKLGVIHDNSFNQKSLNSFYNKISEILK</sequence>
<name>F0ZNT2_DICPU</name>
<dbReference type="AlphaFoldDB" id="F0ZNT2"/>
<dbReference type="VEuPathDB" id="AmoebaDB:DICPUDRAFT_79847"/>